<evidence type="ECO:0000256" key="1">
    <source>
        <dbReference type="ARBA" id="ARBA00022490"/>
    </source>
</evidence>
<keyword evidence="12" id="KW-1185">Reference proteome</keyword>
<dbReference type="Gene3D" id="3.30.9.10">
    <property type="entry name" value="D-Amino Acid Oxidase, subunit A, domain 2"/>
    <property type="match status" value="1"/>
</dbReference>
<dbReference type="PANTHER" id="PTHR13847">
    <property type="entry name" value="SARCOSINE DEHYDROGENASE-RELATED"/>
    <property type="match status" value="1"/>
</dbReference>
<keyword evidence="9" id="KW-0511">Multifunctional enzyme</keyword>
<evidence type="ECO:0000313" key="11">
    <source>
        <dbReference type="EMBL" id="GAA4415122.1"/>
    </source>
</evidence>
<dbReference type="Gene3D" id="3.50.50.60">
    <property type="entry name" value="FAD/NAD(P)-binding domain"/>
    <property type="match status" value="1"/>
</dbReference>
<keyword evidence="7" id="KW-0274">FAD</keyword>
<keyword evidence="6" id="KW-0819">tRNA processing</keyword>
<dbReference type="InterPro" id="IPR006076">
    <property type="entry name" value="FAD-dep_OxRdtase"/>
</dbReference>
<dbReference type="RefSeq" id="WP_345270319.1">
    <property type="nucleotide sequence ID" value="NZ_BAABHB010000012.1"/>
</dbReference>
<organism evidence="11 12">
    <name type="scientific">Nibrella viscosa</name>
    <dbReference type="NCBI Taxonomy" id="1084524"/>
    <lineage>
        <taxon>Bacteria</taxon>
        <taxon>Pseudomonadati</taxon>
        <taxon>Bacteroidota</taxon>
        <taxon>Cytophagia</taxon>
        <taxon>Cytophagales</taxon>
        <taxon>Spirosomataceae</taxon>
        <taxon>Nibrella</taxon>
    </lineage>
</organism>
<evidence type="ECO:0000256" key="9">
    <source>
        <dbReference type="ARBA" id="ARBA00023268"/>
    </source>
</evidence>
<proteinExistence type="predicted"/>
<dbReference type="Proteomes" id="UP001500936">
    <property type="component" value="Unassembled WGS sequence"/>
</dbReference>
<accession>A0ABP8KTU0</accession>
<dbReference type="PANTHER" id="PTHR13847:SF283">
    <property type="entry name" value="TRNA 5-METHYLAMINOMETHYL-2-THIOURIDINE BIOSYNTHESIS BIFUNCTIONAL PROTEIN MNMC"/>
    <property type="match status" value="1"/>
</dbReference>
<keyword evidence="1" id="KW-0963">Cytoplasm</keyword>
<name>A0ABP8KTU0_9BACT</name>
<keyword evidence="4" id="KW-0808">Transferase</keyword>
<keyword evidence="2" id="KW-0489">Methyltransferase</keyword>
<dbReference type="EMBL" id="BAABHB010000012">
    <property type="protein sequence ID" value="GAA4415122.1"/>
    <property type="molecule type" value="Genomic_DNA"/>
</dbReference>
<gene>
    <name evidence="11" type="ORF">GCM10023187_45330</name>
</gene>
<keyword evidence="8" id="KW-0560">Oxidoreductase</keyword>
<evidence type="ECO:0000256" key="8">
    <source>
        <dbReference type="ARBA" id="ARBA00023002"/>
    </source>
</evidence>
<comment type="caution">
    <text evidence="11">The sequence shown here is derived from an EMBL/GenBank/DDBJ whole genome shotgun (WGS) entry which is preliminary data.</text>
</comment>
<evidence type="ECO:0000256" key="6">
    <source>
        <dbReference type="ARBA" id="ARBA00022694"/>
    </source>
</evidence>
<evidence type="ECO:0000259" key="10">
    <source>
        <dbReference type="Pfam" id="PF01266"/>
    </source>
</evidence>
<keyword evidence="3" id="KW-0285">Flavoprotein</keyword>
<keyword evidence="5" id="KW-0949">S-adenosyl-L-methionine</keyword>
<protein>
    <submittedName>
        <fullName evidence="11">FAD-dependent oxidoreductase</fullName>
    </submittedName>
</protein>
<dbReference type="SUPFAM" id="SSF51971">
    <property type="entry name" value="Nucleotide-binding domain"/>
    <property type="match status" value="1"/>
</dbReference>
<evidence type="ECO:0000256" key="4">
    <source>
        <dbReference type="ARBA" id="ARBA00022679"/>
    </source>
</evidence>
<evidence type="ECO:0000256" key="2">
    <source>
        <dbReference type="ARBA" id="ARBA00022603"/>
    </source>
</evidence>
<dbReference type="InterPro" id="IPR036188">
    <property type="entry name" value="FAD/NAD-bd_sf"/>
</dbReference>
<evidence type="ECO:0000256" key="3">
    <source>
        <dbReference type="ARBA" id="ARBA00022630"/>
    </source>
</evidence>
<feature type="domain" description="FAD dependent oxidoreductase" evidence="10">
    <location>
        <begin position="6"/>
        <end position="326"/>
    </location>
</feature>
<evidence type="ECO:0000256" key="5">
    <source>
        <dbReference type="ARBA" id="ARBA00022691"/>
    </source>
</evidence>
<evidence type="ECO:0000256" key="7">
    <source>
        <dbReference type="ARBA" id="ARBA00022827"/>
    </source>
</evidence>
<evidence type="ECO:0000313" key="12">
    <source>
        <dbReference type="Proteomes" id="UP001500936"/>
    </source>
</evidence>
<reference evidence="12" key="1">
    <citation type="journal article" date="2019" name="Int. J. Syst. Evol. Microbiol.">
        <title>The Global Catalogue of Microorganisms (GCM) 10K type strain sequencing project: providing services to taxonomists for standard genome sequencing and annotation.</title>
        <authorList>
            <consortium name="The Broad Institute Genomics Platform"/>
            <consortium name="The Broad Institute Genome Sequencing Center for Infectious Disease"/>
            <person name="Wu L."/>
            <person name="Ma J."/>
        </authorList>
    </citation>
    <scope>NUCLEOTIDE SEQUENCE [LARGE SCALE GENOMIC DNA]</scope>
    <source>
        <strain evidence="12">JCM 17925</strain>
    </source>
</reference>
<dbReference type="Pfam" id="PF01266">
    <property type="entry name" value="DAO"/>
    <property type="match status" value="1"/>
</dbReference>
<sequence length="355" mass="40308">MNTADFLLVGQGVGGSVLAWTLDQLGCKCIVANATELPSASRVAAGIVNPLTGRKLVRTWKAEELFPFLYQFYTSIEQQLGNHFFFPLDIYRPFRSIEEQNSYLAQTAEPSIGKYVRENADNEQYAPYIHNPYGGLEVTQAGWVDLNAFLATIRDYFQQKNQYIERAVLPEDLTYTANGVTWAGRQFRKVIFCDGVQAQENQLWSWLPFAPVKGQVLTVRVADYPIRNVVNQGVFILPLDNKTLKIGATYTWHDLNWQTSNEARSFLETKVRAMLKVPYEVIDQQAGIRPSTSDRRPFLGLHPDHPAVGIFNGLGTKGVSLAPYLAYQFKRFLLDDEELPAEVNINRHLSLYFRT</sequence>